<evidence type="ECO:0000313" key="2">
    <source>
        <dbReference type="EMBL" id="KAG6287943.1"/>
    </source>
</evidence>
<evidence type="ECO:0000256" key="1">
    <source>
        <dbReference type="ARBA" id="ARBA00038414"/>
    </source>
</evidence>
<evidence type="ECO:0000313" key="3">
    <source>
        <dbReference type="Proteomes" id="UP000707071"/>
    </source>
</evidence>
<comment type="similarity">
    <text evidence="1">Belongs to the HyuE racemase family.</text>
</comment>
<keyword evidence="3" id="KW-1185">Reference proteome</keyword>
<dbReference type="Gene3D" id="3.40.50.12500">
    <property type="match status" value="1"/>
</dbReference>
<dbReference type="Proteomes" id="UP000707071">
    <property type="component" value="Unassembled WGS sequence"/>
</dbReference>
<protein>
    <recommendedName>
        <fullName evidence="4">DCG1 protein</fullName>
    </recommendedName>
</protein>
<accession>A0A9P7QD65</accession>
<comment type="caution">
    <text evidence="2">The sequence shown here is derived from an EMBL/GenBank/DDBJ whole genome shotgun (WGS) entry which is preliminary data.</text>
</comment>
<dbReference type="InterPro" id="IPR052186">
    <property type="entry name" value="Hydantoin_racemase-like"/>
</dbReference>
<reference evidence="2 3" key="1">
    <citation type="journal article" date="2020" name="bioRxiv">
        <title>Whole genome comparisons of ergot fungi reveals the divergence and evolution of species within the genus Claviceps are the result of varying mechanisms driving genome evolution and host range expansion.</title>
        <authorList>
            <person name="Wyka S.A."/>
            <person name="Mondo S.J."/>
            <person name="Liu M."/>
            <person name="Dettman J."/>
            <person name="Nalam V."/>
            <person name="Broders K.D."/>
        </authorList>
    </citation>
    <scope>NUCLEOTIDE SEQUENCE [LARGE SCALE GENOMIC DNA]</scope>
    <source>
        <strain evidence="2 3">Clav52</strain>
    </source>
</reference>
<organism evidence="2 3">
    <name type="scientific">Claviceps aff. purpurea</name>
    <dbReference type="NCBI Taxonomy" id="1967640"/>
    <lineage>
        <taxon>Eukaryota</taxon>
        <taxon>Fungi</taxon>
        <taxon>Dikarya</taxon>
        <taxon>Ascomycota</taxon>
        <taxon>Pezizomycotina</taxon>
        <taxon>Sordariomycetes</taxon>
        <taxon>Hypocreomycetidae</taxon>
        <taxon>Hypocreales</taxon>
        <taxon>Clavicipitaceae</taxon>
        <taxon>Claviceps</taxon>
    </lineage>
</organism>
<proteinExistence type="inferred from homology"/>
<dbReference type="AlphaFoldDB" id="A0A9P7QD65"/>
<dbReference type="InterPro" id="IPR053714">
    <property type="entry name" value="Iso_Racemase_Enz_sf"/>
</dbReference>
<dbReference type="EMBL" id="SRRH01000507">
    <property type="protein sequence ID" value="KAG6287943.1"/>
    <property type="molecule type" value="Genomic_DNA"/>
</dbReference>
<dbReference type="InterPro" id="IPR015942">
    <property type="entry name" value="Asp/Glu/hydantoin_racemase"/>
</dbReference>
<dbReference type="Pfam" id="PF01177">
    <property type="entry name" value="Asp_Glu_race"/>
    <property type="match status" value="1"/>
</dbReference>
<sequence>MENTPSSTMRILLLNPNSSTAMTNSMLQAAKSTPISASLEIVSMTATSAAPASINNNQDIQASTEDILVESLAKKSDLFRGFDAILIACFSVHTLVPELSLRLDVPVTGIFEASIPTALSLLRRPSEQWGIVTTGEFWEKHLREGVDEYLGIRGRAEHAKFAGVFSSGLTAGELHSVDAGVVKRKLGLAARRLLMSGNVTCVVMGCGGMAGLEESIRSAAVEVYGESRAKGVYIVDGVKAGILQLHQAVHSKRTFR</sequence>
<gene>
    <name evidence="2" type="ORF">E4U09_005865</name>
</gene>
<dbReference type="PANTHER" id="PTHR28047">
    <property type="entry name" value="PROTEIN DCG1"/>
    <property type="match status" value="1"/>
</dbReference>
<name>A0A9P7QD65_9HYPO</name>
<dbReference type="PANTHER" id="PTHR28047:SF5">
    <property type="entry name" value="PROTEIN DCG1"/>
    <property type="match status" value="1"/>
</dbReference>
<evidence type="ECO:0008006" key="4">
    <source>
        <dbReference type="Google" id="ProtNLM"/>
    </source>
</evidence>
<dbReference type="GO" id="GO:0047661">
    <property type="term" value="F:amino-acid racemase activity"/>
    <property type="evidence" value="ECO:0007669"/>
    <property type="project" value="InterPro"/>
</dbReference>